<dbReference type="Pfam" id="PF04434">
    <property type="entry name" value="SWIM"/>
    <property type="match status" value="1"/>
</dbReference>
<reference evidence="3 4" key="1">
    <citation type="submission" date="2020-05" db="EMBL/GenBank/DDBJ databases">
        <authorList>
            <person name="Whitworth D."/>
        </authorList>
    </citation>
    <scope>NUCLEOTIDE SEQUENCE [LARGE SCALE GENOMIC DNA]</scope>
    <source>
        <strain evidence="3 4">CA046A</strain>
    </source>
</reference>
<keyword evidence="1" id="KW-0479">Metal-binding</keyword>
<keyword evidence="1" id="KW-0862">Zinc</keyword>
<dbReference type="PROSITE" id="PS50966">
    <property type="entry name" value="ZF_SWIM"/>
    <property type="match status" value="1"/>
</dbReference>
<evidence type="ECO:0000259" key="2">
    <source>
        <dbReference type="PROSITE" id="PS50966"/>
    </source>
</evidence>
<keyword evidence="3" id="KW-0547">Nucleotide-binding</keyword>
<comment type="caution">
    <text evidence="3">The sequence shown here is derived from an EMBL/GenBank/DDBJ whole genome shotgun (WGS) entry which is preliminary data.</text>
</comment>
<dbReference type="InterPro" id="IPR007527">
    <property type="entry name" value="Znf_SWIM"/>
</dbReference>
<evidence type="ECO:0000313" key="3">
    <source>
        <dbReference type="EMBL" id="NOK11822.1"/>
    </source>
</evidence>
<dbReference type="GO" id="GO:0004386">
    <property type="term" value="F:helicase activity"/>
    <property type="evidence" value="ECO:0007669"/>
    <property type="project" value="UniProtKB-KW"/>
</dbReference>
<organism evidence="3 4">
    <name type="scientific">Corallococcus exercitus</name>
    <dbReference type="NCBI Taxonomy" id="2316736"/>
    <lineage>
        <taxon>Bacteria</taxon>
        <taxon>Pseudomonadati</taxon>
        <taxon>Myxococcota</taxon>
        <taxon>Myxococcia</taxon>
        <taxon>Myxococcales</taxon>
        <taxon>Cystobacterineae</taxon>
        <taxon>Myxococcaceae</taxon>
        <taxon>Corallococcus</taxon>
    </lineage>
</organism>
<dbReference type="EMBL" id="JABFJW010000184">
    <property type="protein sequence ID" value="NOK11822.1"/>
    <property type="molecule type" value="Genomic_DNA"/>
</dbReference>
<protein>
    <submittedName>
        <fullName evidence="3">Helicase</fullName>
    </submittedName>
</protein>
<keyword evidence="3" id="KW-0347">Helicase</keyword>
<dbReference type="RefSeq" id="WP_171417782.1">
    <property type="nucleotide sequence ID" value="NZ_JABFJW010000184.1"/>
</dbReference>
<gene>
    <name evidence="3" type="ORF">HNS30_22535</name>
</gene>
<dbReference type="GO" id="GO:0008270">
    <property type="term" value="F:zinc ion binding"/>
    <property type="evidence" value="ECO:0007669"/>
    <property type="project" value="UniProtKB-KW"/>
</dbReference>
<dbReference type="Proteomes" id="UP000528460">
    <property type="component" value="Unassembled WGS sequence"/>
</dbReference>
<accession>A0A7Y4JX42</accession>
<evidence type="ECO:0000256" key="1">
    <source>
        <dbReference type="PROSITE-ProRule" id="PRU00325"/>
    </source>
</evidence>
<dbReference type="AlphaFoldDB" id="A0A7Y4JX42"/>
<proteinExistence type="predicted"/>
<evidence type="ECO:0000313" key="4">
    <source>
        <dbReference type="Proteomes" id="UP000528460"/>
    </source>
</evidence>
<feature type="non-terminal residue" evidence="3">
    <location>
        <position position="101"/>
    </location>
</feature>
<keyword evidence="3" id="KW-0378">Hydrolase</keyword>
<keyword evidence="1" id="KW-0863">Zinc-finger</keyword>
<keyword evidence="3" id="KW-0067">ATP-binding</keyword>
<sequence length="101" mass="10798">MSALAELLEAIREESGPATWSAGQALSRAGVVSVQSVDEEEVVLRVRIPGRPTPLTTTLYPEDEIWECDCRGKVDPCEHVIAAAIVLRQAEGRKATAAASP</sequence>
<feature type="domain" description="SWIM-type" evidence="2">
    <location>
        <begin position="55"/>
        <end position="88"/>
    </location>
</feature>
<name>A0A7Y4JX42_9BACT</name>